<reference evidence="1" key="1">
    <citation type="submission" date="2019-08" db="EMBL/GenBank/DDBJ databases">
        <authorList>
            <person name="Kucharzyk K."/>
            <person name="Murdoch R.W."/>
            <person name="Higgins S."/>
            <person name="Loffler F."/>
        </authorList>
    </citation>
    <scope>NUCLEOTIDE SEQUENCE</scope>
</reference>
<proteinExistence type="predicted"/>
<sequence length="127" mass="14042">MVEDQKAFVHVFRDGGKLHAPPIQLLHLAADLTPLLLDAHKKRNDFLINHIVFRMVEIQRVDGPDNPPCYQRGNAGAKQEYPGCDKRHKPKQPAIGCDGAIHKACHAQYGPIRQADGIVIGLLLQGV</sequence>
<comment type="caution">
    <text evidence="1">The sequence shown here is derived from an EMBL/GenBank/DDBJ whole genome shotgun (WGS) entry which is preliminary data.</text>
</comment>
<dbReference type="AlphaFoldDB" id="A0A645AP98"/>
<accession>A0A645AP98</accession>
<name>A0A645AP98_9ZZZZ</name>
<evidence type="ECO:0000313" key="1">
    <source>
        <dbReference type="EMBL" id="MPM54131.1"/>
    </source>
</evidence>
<dbReference type="EMBL" id="VSSQ01014664">
    <property type="protein sequence ID" value="MPM54131.1"/>
    <property type="molecule type" value="Genomic_DNA"/>
</dbReference>
<protein>
    <submittedName>
        <fullName evidence="1">Uncharacterized protein</fullName>
    </submittedName>
</protein>
<organism evidence="1">
    <name type="scientific">bioreactor metagenome</name>
    <dbReference type="NCBI Taxonomy" id="1076179"/>
    <lineage>
        <taxon>unclassified sequences</taxon>
        <taxon>metagenomes</taxon>
        <taxon>ecological metagenomes</taxon>
    </lineage>
</organism>
<gene>
    <name evidence="1" type="ORF">SDC9_100904</name>
</gene>